<feature type="transmembrane region" description="Helical" evidence="1">
    <location>
        <begin position="6"/>
        <end position="24"/>
    </location>
</feature>
<reference evidence="2" key="1">
    <citation type="submission" date="2021-10" db="EMBL/GenBank/DDBJ databases">
        <title>Anaerobic single-cell dispensing facilitates the cultivation of human gut bacteria.</title>
        <authorList>
            <person name="Afrizal A."/>
        </authorList>
    </citation>
    <scope>NUCLEOTIDE SEQUENCE</scope>
    <source>
        <strain evidence="2">CLA-AA-H215</strain>
    </source>
</reference>
<keyword evidence="1" id="KW-1133">Transmembrane helix</keyword>
<sequence>MFYSPGLTWFDIFFGILFVSYFLYKFFSFITKKVTKIYKQYSYECWKEKNQKYIPLAHAYIYCNDLEISWEQFDPPAKSFSDPRWREANRKLIMDTCKKIKHDKSFEQEAKHCYDDTTQRLGHEPWAWRYEYL</sequence>
<dbReference type="AlphaFoldDB" id="A0AAE3JE13"/>
<organism evidence="2 3">
    <name type="scientific">Hominifimenecus microfluidus</name>
    <dbReference type="NCBI Taxonomy" id="2885348"/>
    <lineage>
        <taxon>Bacteria</taxon>
        <taxon>Bacillati</taxon>
        <taxon>Bacillota</taxon>
        <taxon>Clostridia</taxon>
        <taxon>Lachnospirales</taxon>
        <taxon>Lachnospiraceae</taxon>
        <taxon>Hominifimenecus</taxon>
    </lineage>
</organism>
<accession>A0AAE3JE13</accession>
<dbReference type="RefSeq" id="WP_308452430.1">
    <property type="nucleotide sequence ID" value="NZ_JAJEQR010000003.1"/>
</dbReference>
<keyword evidence="1" id="KW-0472">Membrane</keyword>
<name>A0AAE3JE13_9FIRM</name>
<keyword evidence="1" id="KW-0812">Transmembrane</keyword>
<comment type="caution">
    <text evidence="2">The sequence shown here is derived from an EMBL/GenBank/DDBJ whole genome shotgun (WGS) entry which is preliminary data.</text>
</comment>
<dbReference type="Proteomes" id="UP001198182">
    <property type="component" value="Unassembled WGS sequence"/>
</dbReference>
<evidence type="ECO:0000313" key="3">
    <source>
        <dbReference type="Proteomes" id="UP001198182"/>
    </source>
</evidence>
<protein>
    <submittedName>
        <fullName evidence="2">Uncharacterized protein</fullName>
    </submittedName>
</protein>
<proteinExistence type="predicted"/>
<evidence type="ECO:0000313" key="2">
    <source>
        <dbReference type="EMBL" id="MCC2229643.1"/>
    </source>
</evidence>
<gene>
    <name evidence="2" type="ORF">LKD81_01325</name>
</gene>
<evidence type="ECO:0000256" key="1">
    <source>
        <dbReference type="SAM" id="Phobius"/>
    </source>
</evidence>
<keyword evidence="3" id="KW-1185">Reference proteome</keyword>
<dbReference type="EMBL" id="JAJEQR010000003">
    <property type="protein sequence ID" value="MCC2229643.1"/>
    <property type="molecule type" value="Genomic_DNA"/>
</dbReference>